<keyword evidence="4" id="KW-0175">Coiled coil</keyword>
<keyword evidence="7" id="KW-1185">Reference proteome</keyword>
<feature type="coiled-coil region" evidence="4">
    <location>
        <begin position="677"/>
        <end position="739"/>
    </location>
</feature>
<dbReference type="Pfam" id="PF13558">
    <property type="entry name" value="SbcC_Walker_B"/>
    <property type="match status" value="1"/>
</dbReference>
<feature type="coiled-coil region" evidence="4">
    <location>
        <begin position="557"/>
        <end position="584"/>
    </location>
</feature>
<dbReference type="PANTHER" id="PTHR32114">
    <property type="entry name" value="ABC TRANSPORTER ABCH.3"/>
    <property type="match status" value="1"/>
</dbReference>
<sequence length="1103" mass="124784">MRPVKLIMQAFGSYGKLTQIDFQEPNQNLFLVTGDTGAGKTTIFDALVFALYGEASSSTNKKDGVVLQSQYAELNVEPFVELVFSEGAGENSLLYTVRRVPRHLKLLTRGAGKNTGSREVPGSVSLIMPDGTEYPQKEADSKLEEILGLTKSQFMQVAMIAQGEFMELLRAKSDDKKVIFRKLFNTELYQNIVDELMNRKRSLEKEIAQIKTACQTEAAHVVIPQEYDQWQEIEGLKKQVLNGEIVVMDCFLDHLGELCRTLEKSVNFTSKELQSASKLRDEKRDIYNSSIQLTNLYVQLESAEVQLSECGKVEAQIGEKTILSEKIKKAYEIKGEYARCQDALRNMQTCESALKEQQERAPLLKEQSQSVIQTAKAVKETAEKELKAYTTIYERVNKEVKLLKQIKEAEKSVKTSQQNLTAAQAADRKAREDLEKMEKLEADWRAQSEKLTDTNEKIAVWKGKNQELEVLGIEVQETEDLLKGVETQKKLAKKARETYQKNRIRYDAKSQEYESMRRIFLDEQAGFLARELQPGKPCPVCGAIEHPNPCIASTLHRDLTREQLELAEKEVSELRNRQEQSAGEARSAVDIVAEKERLLEETGRKLCTRILNDHEQFPEAGMLEVFDSLGDNIKNFQESRNSEVPGAAQDQMADKECNWNALLKQIQTLLGTWKTLLQEEGTRLNTAQKTLRNLQDALGQVEERKKSGKTAVEECGQKLTEAAASAKSAEALLKQLNDSREYPSEEAAMTEFNQAKGKWKAAEAASKEAEKKEKASSEELVNCTSLIKRFEGELPDHQKLYQERQAFYQTLMNEKNMTEAEWADIAENYTRETAELLQKEADSWQRKKLAAQTTAETAGKAIDGRSKPDMEAAKSQMEEAEKVRLQTQTKLELYKEQYKADKEAYDILSPQMEKRGKIIEKHTKLETLYKLLSGNMSGNRMDLETYVQRYYLEKILYAANRRFANMSAGQFELRMVDEENAGKGKNRGLDLMVYSNVTGKEREVRTLSGGESFMAALALALGMADQIQESSAAIHLDVMFVDEGFGSLDEHSREQAVKVLQELAGGSKLIGIISHVTELKQEIEDQLIVSKDEKGSHVKWQIS</sequence>
<dbReference type="RefSeq" id="WP_173769780.1">
    <property type="nucleotide sequence ID" value="NZ_JAAITS010000023.1"/>
</dbReference>
<feature type="coiled-coil region" evidence="4">
    <location>
        <begin position="870"/>
        <end position="897"/>
    </location>
</feature>
<dbReference type="EMBL" id="JAAITS010000023">
    <property type="protein sequence ID" value="NSG85641.1"/>
    <property type="molecule type" value="Genomic_DNA"/>
</dbReference>
<comment type="caution">
    <text evidence="6">The sequence shown here is derived from an EMBL/GenBank/DDBJ whole genome shotgun (WGS) entry which is preliminary data.</text>
</comment>
<comment type="similarity">
    <text evidence="1">Belongs to the SMC family. SbcC subfamily.</text>
</comment>
<evidence type="ECO:0000256" key="2">
    <source>
        <dbReference type="ARBA" id="ARBA00011322"/>
    </source>
</evidence>
<dbReference type="SUPFAM" id="SSF52540">
    <property type="entry name" value="P-loop containing nucleoside triphosphate hydrolases"/>
    <property type="match status" value="1"/>
</dbReference>
<name>A0ABX2H6X3_9FIRM</name>
<dbReference type="Pfam" id="PF13476">
    <property type="entry name" value="AAA_23"/>
    <property type="match status" value="1"/>
</dbReference>
<dbReference type="Gene3D" id="3.40.50.300">
    <property type="entry name" value="P-loop containing nucleotide triphosphate hydrolases"/>
    <property type="match status" value="2"/>
</dbReference>
<evidence type="ECO:0000313" key="6">
    <source>
        <dbReference type="EMBL" id="NSG85641.1"/>
    </source>
</evidence>
<evidence type="ECO:0000256" key="3">
    <source>
        <dbReference type="ARBA" id="ARBA00013368"/>
    </source>
</evidence>
<feature type="domain" description="Rad50/SbcC-type AAA" evidence="5">
    <location>
        <begin position="5"/>
        <end position="212"/>
    </location>
</feature>
<comment type="subunit">
    <text evidence="2">Heterodimer of SbcC and SbcD.</text>
</comment>
<accession>A0ABX2H6X3</accession>
<protein>
    <recommendedName>
        <fullName evidence="3">Nuclease SbcCD subunit C</fullName>
    </recommendedName>
</protein>
<dbReference type="InterPro" id="IPR027417">
    <property type="entry name" value="P-loop_NTPase"/>
</dbReference>
<proteinExistence type="inferred from homology"/>
<feature type="coiled-coil region" evidence="4">
    <location>
        <begin position="340"/>
        <end position="502"/>
    </location>
</feature>
<organism evidence="6 7">
    <name type="scientific">Blautia faecis</name>
    <dbReference type="NCBI Taxonomy" id="871665"/>
    <lineage>
        <taxon>Bacteria</taxon>
        <taxon>Bacillati</taxon>
        <taxon>Bacillota</taxon>
        <taxon>Clostridia</taxon>
        <taxon>Lachnospirales</taxon>
        <taxon>Lachnospiraceae</taxon>
        <taxon>Blautia</taxon>
    </lineage>
</organism>
<evidence type="ECO:0000256" key="1">
    <source>
        <dbReference type="ARBA" id="ARBA00006930"/>
    </source>
</evidence>
<evidence type="ECO:0000313" key="7">
    <source>
        <dbReference type="Proteomes" id="UP001644719"/>
    </source>
</evidence>
<dbReference type="InterPro" id="IPR038729">
    <property type="entry name" value="Rad50/SbcC_AAA"/>
</dbReference>
<dbReference type="Proteomes" id="UP001644719">
    <property type="component" value="Unassembled WGS sequence"/>
</dbReference>
<evidence type="ECO:0000256" key="4">
    <source>
        <dbReference type="SAM" id="Coils"/>
    </source>
</evidence>
<dbReference type="PANTHER" id="PTHR32114:SF2">
    <property type="entry name" value="ABC TRANSPORTER ABCH.3"/>
    <property type="match status" value="1"/>
</dbReference>
<feature type="coiled-coil region" evidence="4">
    <location>
        <begin position="186"/>
        <end position="213"/>
    </location>
</feature>
<gene>
    <name evidence="6" type="ORF">G5B17_09370</name>
</gene>
<evidence type="ECO:0000259" key="5">
    <source>
        <dbReference type="Pfam" id="PF13476"/>
    </source>
</evidence>
<reference evidence="6 7" key="1">
    <citation type="journal article" date="2020" name="Cell Host Microbe">
        <title>Functional and Genomic Variation between Human-Derived Isolates of Lachnospiraceae Reveals Inter- and Intra-Species Diversity.</title>
        <authorList>
            <person name="Sorbara M.T."/>
            <person name="Littmann E.R."/>
            <person name="Fontana E."/>
            <person name="Moody T.U."/>
            <person name="Kohout C.E."/>
            <person name="Gjonbalaj M."/>
            <person name="Eaton V."/>
            <person name="Seok R."/>
            <person name="Leiner I.M."/>
            <person name="Pamer E.G."/>
        </authorList>
    </citation>
    <scope>NUCLEOTIDE SEQUENCE [LARGE SCALE GENOMIC DNA]</scope>
    <source>
        <strain evidence="6 7">MSK.17.74</strain>
    </source>
</reference>